<protein>
    <submittedName>
        <fullName evidence="2">Class II aldolase/adducin family protein</fullName>
    </submittedName>
</protein>
<evidence type="ECO:0000259" key="1">
    <source>
        <dbReference type="SMART" id="SM01007"/>
    </source>
</evidence>
<evidence type="ECO:0000313" key="2">
    <source>
        <dbReference type="EMBL" id="MCL6274281.1"/>
    </source>
</evidence>
<dbReference type="Gene3D" id="3.40.225.10">
    <property type="entry name" value="Class II aldolase/adducin N-terminal domain"/>
    <property type="match status" value="1"/>
</dbReference>
<reference evidence="2 3" key="1">
    <citation type="submission" date="2022-05" db="EMBL/GenBank/DDBJ databases">
        <authorList>
            <person name="Park J.-S."/>
        </authorList>
    </citation>
    <scope>NUCLEOTIDE SEQUENCE [LARGE SCALE GENOMIC DNA]</scope>
    <source>
        <strain evidence="2 3">2012CJ35-5</strain>
    </source>
</reference>
<gene>
    <name evidence="2" type="ORF">M3P19_09685</name>
</gene>
<evidence type="ECO:0000313" key="3">
    <source>
        <dbReference type="Proteomes" id="UP001203607"/>
    </source>
</evidence>
<name>A0ABT0PSU6_9FLAO</name>
<sequence length="358" mass="41004">MNTDNALSKLIAMSKYAGQRFDLVQAGGGNTSVKEGDKMFIKASGYLLSELTLENGYSIVDTQGVLSILENPEILEIKDKREKDTMASIQLQKTKTEVGPRPSIETYLHALLYKYTLHVHSIAVNMLTSRMDWERVIGEIFPSALCVRYETPGIELAVELKNLMDDYKAENGHLPNIIFLQNHGLIISSDRYEDIVILNEEVILAAEKANSIDFSRFRNTTKIAQIYNEIFQKDIIAYLSEDQTIYKSLSHLNQSRNQRPFSPDGYVFCGYCILTITNLSKEEFNGYYTKYQEAPKVLIYNDLIYILAADLKKAKMIEDVLKNNLIIESKLGQDLQFLEVEEIKYLGNWEAEKYRQKL</sequence>
<dbReference type="SUPFAM" id="SSF53639">
    <property type="entry name" value="AraD/HMP-PK domain-like"/>
    <property type="match status" value="1"/>
</dbReference>
<dbReference type="SMART" id="SM01007">
    <property type="entry name" value="Aldolase_II"/>
    <property type="match status" value="1"/>
</dbReference>
<organism evidence="2 3">
    <name type="scientific">Flagellimonas spongiicola</name>
    <dbReference type="NCBI Taxonomy" id="2942208"/>
    <lineage>
        <taxon>Bacteria</taxon>
        <taxon>Pseudomonadati</taxon>
        <taxon>Bacteroidota</taxon>
        <taxon>Flavobacteriia</taxon>
        <taxon>Flavobacteriales</taxon>
        <taxon>Flavobacteriaceae</taxon>
        <taxon>Flagellimonas</taxon>
    </lineage>
</organism>
<dbReference type="InterPro" id="IPR036409">
    <property type="entry name" value="Aldolase_II/adducin_N_sf"/>
</dbReference>
<dbReference type="Proteomes" id="UP001203607">
    <property type="component" value="Unassembled WGS sequence"/>
</dbReference>
<proteinExistence type="predicted"/>
<dbReference type="RefSeq" id="WP_249657466.1">
    <property type="nucleotide sequence ID" value="NZ_JAMFMA010000002.1"/>
</dbReference>
<comment type="caution">
    <text evidence="2">The sequence shown here is derived from an EMBL/GenBank/DDBJ whole genome shotgun (WGS) entry which is preliminary data.</text>
</comment>
<accession>A0ABT0PSU6</accession>
<dbReference type="Pfam" id="PF00596">
    <property type="entry name" value="Aldolase_II"/>
    <property type="match status" value="1"/>
</dbReference>
<keyword evidence="3" id="KW-1185">Reference proteome</keyword>
<feature type="domain" description="Class II aldolase/adducin N-terminal" evidence="1">
    <location>
        <begin position="9"/>
        <end position="210"/>
    </location>
</feature>
<dbReference type="InterPro" id="IPR001303">
    <property type="entry name" value="Aldolase_II/adducin_N"/>
</dbReference>
<dbReference type="EMBL" id="JAMFMA010000002">
    <property type="protein sequence ID" value="MCL6274281.1"/>
    <property type="molecule type" value="Genomic_DNA"/>
</dbReference>